<feature type="domain" description="Histidine kinase/HSP90-like ATPase" evidence="2">
    <location>
        <begin position="204"/>
        <end position="311"/>
    </location>
</feature>
<evidence type="ECO:0000259" key="2">
    <source>
        <dbReference type="Pfam" id="PF13581"/>
    </source>
</evidence>
<dbReference type="PANTHER" id="PTHR35526">
    <property type="entry name" value="ANTI-SIGMA-F FACTOR RSBW-RELATED"/>
    <property type="match status" value="1"/>
</dbReference>
<keyword evidence="5" id="KW-1185">Reference proteome</keyword>
<dbReference type="InterPro" id="IPR003594">
    <property type="entry name" value="HATPase_dom"/>
</dbReference>
<gene>
    <name evidence="4" type="ORF">LX83_003427</name>
</gene>
<dbReference type="RefSeq" id="WP_253772545.1">
    <property type="nucleotide sequence ID" value="NZ_JAMTCK010000007.1"/>
</dbReference>
<dbReference type="PANTHER" id="PTHR35526:SF3">
    <property type="entry name" value="ANTI-SIGMA-F FACTOR RSBW"/>
    <property type="match status" value="1"/>
</dbReference>
<dbReference type="GO" id="GO:0004674">
    <property type="term" value="F:protein serine/threonine kinase activity"/>
    <property type="evidence" value="ECO:0007669"/>
    <property type="project" value="UniProtKB-KW"/>
</dbReference>
<evidence type="ECO:0000259" key="3">
    <source>
        <dbReference type="Pfam" id="PF14417"/>
    </source>
</evidence>
<name>A0AAE3GFV1_9PSEU</name>
<evidence type="ECO:0000256" key="1">
    <source>
        <dbReference type="ARBA" id="ARBA00022527"/>
    </source>
</evidence>
<protein>
    <submittedName>
        <fullName evidence="4">Anti-sigma regulatory factor (Ser/Thr protein kinase)</fullName>
    </submittedName>
</protein>
<dbReference type="InterPro" id="IPR047718">
    <property type="entry name" value="RsbA-like_anti_sig"/>
</dbReference>
<dbReference type="EMBL" id="JAMTCK010000007">
    <property type="protein sequence ID" value="MCP2166559.1"/>
    <property type="molecule type" value="Genomic_DNA"/>
</dbReference>
<keyword evidence="1" id="KW-0723">Serine/threonine-protein kinase</keyword>
<dbReference type="InterPro" id="IPR025847">
    <property type="entry name" value="MEDS_domain"/>
</dbReference>
<dbReference type="InterPro" id="IPR050267">
    <property type="entry name" value="Anti-sigma-factor_SerPK"/>
</dbReference>
<dbReference type="Proteomes" id="UP001206128">
    <property type="component" value="Unassembled WGS sequence"/>
</dbReference>
<dbReference type="AlphaFoldDB" id="A0AAE3GFV1"/>
<keyword evidence="1" id="KW-0418">Kinase</keyword>
<sequence>MSAVTASSPAPDPFVHEALLYRDAAEFVAGTLPFVEAGLAAGEPVLVSVPAANVELLRASLGEHASRVRFLNMTEAGRNPGAIIPCVLLDFAATRPDSRVRIIGEPIWAGRSAVEYPACVQHEALINAAFAGRPTAILCPYDATRLTPEVLADAELTHPVLFDREHRWTSASYDDPVLVAERFNRPLAAAPPSAASLDFDITGLAGVRRLAAERSVAAGLSAERVDDVVLVVNELATNSITHGPGRGRLRVWREADTVVCEVYDTGRLTNPLAGRIPPAHTGNGGYGLILVNRLTDLVRIHSDAGGTTVRVYLSLAVG</sequence>
<reference evidence="4" key="1">
    <citation type="submission" date="2022-06" db="EMBL/GenBank/DDBJ databases">
        <title>Genomic Encyclopedia of Archaeal and Bacterial Type Strains, Phase II (KMG-II): from individual species to whole genera.</title>
        <authorList>
            <person name="Goeker M."/>
        </authorList>
    </citation>
    <scope>NUCLEOTIDE SEQUENCE</scope>
    <source>
        <strain evidence="4">DSM 43935</strain>
    </source>
</reference>
<dbReference type="NCBIfam" id="NF041045">
    <property type="entry name" value="RsbA_anti_sig"/>
    <property type="match status" value="1"/>
</dbReference>
<dbReference type="CDD" id="cd16936">
    <property type="entry name" value="HATPase_RsbW-like"/>
    <property type="match status" value="1"/>
</dbReference>
<dbReference type="Gene3D" id="3.30.565.10">
    <property type="entry name" value="Histidine kinase-like ATPase, C-terminal domain"/>
    <property type="match status" value="1"/>
</dbReference>
<dbReference type="Pfam" id="PF14417">
    <property type="entry name" value="MEDS"/>
    <property type="match status" value="1"/>
</dbReference>
<comment type="caution">
    <text evidence="4">The sequence shown here is derived from an EMBL/GenBank/DDBJ whole genome shotgun (WGS) entry which is preliminary data.</text>
</comment>
<feature type="domain" description="MEDS" evidence="3">
    <location>
        <begin position="16"/>
        <end position="159"/>
    </location>
</feature>
<evidence type="ECO:0000313" key="5">
    <source>
        <dbReference type="Proteomes" id="UP001206128"/>
    </source>
</evidence>
<dbReference type="Pfam" id="PF13581">
    <property type="entry name" value="HATPase_c_2"/>
    <property type="match status" value="1"/>
</dbReference>
<dbReference type="InterPro" id="IPR036890">
    <property type="entry name" value="HATPase_C_sf"/>
</dbReference>
<accession>A0AAE3GFV1</accession>
<proteinExistence type="predicted"/>
<dbReference type="SUPFAM" id="SSF55874">
    <property type="entry name" value="ATPase domain of HSP90 chaperone/DNA topoisomerase II/histidine kinase"/>
    <property type="match status" value="1"/>
</dbReference>
<evidence type="ECO:0000313" key="4">
    <source>
        <dbReference type="EMBL" id="MCP2166559.1"/>
    </source>
</evidence>
<keyword evidence="1" id="KW-0808">Transferase</keyword>
<organism evidence="4 5">
    <name type="scientific">Goodfellowiella coeruleoviolacea</name>
    <dbReference type="NCBI Taxonomy" id="334858"/>
    <lineage>
        <taxon>Bacteria</taxon>
        <taxon>Bacillati</taxon>
        <taxon>Actinomycetota</taxon>
        <taxon>Actinomycetes</taxon>
        <taxon>Pseudonocardiales</taxon>
        <taxon>Pseudonocardiaceae</taxon>
        <taxon>Goodfellowiella</taxon>
    </lineage>
</organism>